<keyword evidence="3" id="KW-1185">Reference proteome</keyword>
<dbReference type="InterPro" id="IPR036873">
    <property type="entry name" value="Rhodanese-like_dom_sf"/>
</dbReference>
<dbReference type="Gene3D" id="3.40.250.10">
    <property type="entry name" value="Rhodanese-like domain"/>
    <property type="match status" value="1"/>
</dbReference>
<dbReference type="InterPro" id="IPR001763">
    <property type="entry name" value="Rhodanese-like_dom"/>
</dbReference>
<dbReference type="PROSITE" id="PS50206">
    <property type="entry name" value="RHODANESE_3"/>
    <property type="match status" value="1"/>
</dbReference>
<dbReference type="OrthoDB" id="9808735at2"/>
<organism evidence="2 3">
    <name type="scientific">Winogradskyella aurantia</name>
    <dbReference type="NCBI Taxonomy" id="1915063"/>
    <lineage>
        <taxon>Bacteria</taxon>
        <taxon>Pseudomonadati</taxon>
        <taxon>Bacteroidota</taxon>
        <taxon>Flavobacteriia</taxon>
        <taxon>Flavobacteriales</taxon>
        <taxon>Flavobacteriaceae</taxon>
        <taxon>Winogradskyella</taxon>
    </lineage>
</organism>
<protein>
    <submittedName>
        <fullName evidence="2">Rhodanese</fullName>
    </submittedName>
</protein>
<dbReference type="AlphaFoldDB" id="A0A265UUS9"/>
<dbReference type="CDD" id="cd00158">
    <property type="entry name" value="RHOD"/>
    <property type="match status" value="1"/>
</dbReference>
<dbReference type="PANTHER" id="PTHR43031:SF16">
    <property type="entry name" value="OXIDOREDUCTASE"/>
    <property type="match status" value="1"/>
</dbReference>
<evidence type="ECO:0000313" key="3">
    <source>
        <dbReference type="Proteomes" id="UP000216840"/>
    </source>
</evidence>
<dbReference type="PANTHER" id="PTHR43031">
    <property type="entry name" value="FAD-DEPENDENT OXIDOREDUCTASE"/>
    <property type="match status" value="1"/>
</dbReference>
<dbReference type="SMART" id="SM00450">
    <property type="entry name" value="RHOD"/>
    <property type="match status" value="1"/>
</dbReference>
<dbReference type="RefSeq" id="WP_094967835.1">
    <property type="nucleotide sequence ID" value="NZ_NGJN01000003.1"/>
</dbReference>
<evidence type="ECO:0000259" key="1">
    <source>
        <dbReference type="PROSITE" id="PS50206"/>
    </source>
</evidence>
<name>A0A265UUS9_9FLAO</name>
<feature type="domain" description="Rhodanese" evidence="1">
    <location>
        <begin position="15"/>
        <end position="102"/>
    </location>
</feature>
<dbReference type="SUPFAM" id="SSF52821">
    <property type="entry name" value="Rhodanese/Cell cycle control phosphatase"/>
    <property type="match status" value="1"/>
</dbReference>
<reference evidence="2 3" key="1">
    <citation type="submission" date="2017-05" db="EMBL/GenBank/DDBJ databases">
        <title>The draft genome sequence of Idiomarina salinarum WNB302.</title>
        <authorList>
            <person name="Sun Y."/>
            <person name="Chen B."/>
            <person name="Du Z."/>
        </authorList>
    </citation>
    <scope>NUCLEOTIDE SEQUENCE [LARGE SCALE GENOMIC DNA]</scope>
    <source>
        <strain evidence="2 3">WNB302</strain>
    </source>
</reference>
<dbReference type="EMBL" id="NGJN01000003">
    <property type="protein sequence ID" value="OZV69064.1"/>
    <property type="molecule type" value="Genomic_DNA"/>
</dbReference>
<sequence>MADLSQNDWTKQLEEDNNSVILDVRTQQEVEFGIIPNAVHMDIYQGQGFLDEIKKLDKSKSYYVYCRSGGRSAQACAIMNQLGFERTYNLVGGFTKWQGDVVYS</sequence>
<accession>A0A265UUS9</accession>
<proteinExistence type="predicted"/>
<comment type="caution">
    <text evidence="2">The sequence shown here is derived from an EMBL/GenBank/DDBJ whole genome shotgun (WGS) entry which is preliminary data.</text>
</comment>
<dbReference type="Proteomes" id="UP000216840">
    <property type="component" value="Unassembled WGS sequence"/>
</dbReference>
<dbReference type="Pfam" id="PF00581">
    <property type="entry name" value="Rhodanese"/>
    <property type="match status" value="1"/>
</dbReference>
<evidence type="ECO:0000313" key="2">
    <source>
        <dbReference type="EMBL" id="OZV69064.1"/>
    </source>
</evidence>
<dbReference type="InterPro" id="IPR050229">
    <property type="entry name" value="GlpE_sulfurtransferase"/>
</dbReference>
<gene>
    <name evidence="2" type="ORF">CA834_06275</name>
</gene>